<evidence type="ECO:0000313" key="2">
    <source>
        <dbReference type="Proteomes" id="UP000814033"/>
    </source>
</evidence>
<sequence>MRIREAAVEAQRQRELFTKQPKRSYSNLNRTQSGLLTALLNPDPNLLPQNHPYRSNSTADLARLQHHRGASSATPAPQPLTSSKSSAALPTTAQVNAQAPRTNGDNGTRGGGYRPKGRPQGEDMEDDSDSGDENPDDTIQVSHSLAQQKLAALADPNRRRNSDRGQAPAPREVLPTLPTVATAPIPLNHPWNLPAPAAPSTPRTTRRQMLATELSESLRRNLLWERQVSKTSMMGPTAQYRRGSGLLGNGLRPLTSTTQAQGTQQAQGHRSGDEADDKDERKRRAMARNRSWADDYHYSGW</sequence>
<protein>
    <submittedName>
        <fullName evidence="1">Uncharacterized protein</fullName>
    </submittedName>
</protein>
<gene>
    <name evidence="1" type="ORF">FA95DRAFT_1658490</name>
</gene>
<reference evidence="1" key="1">
    <citation type="submission" date="2021-02" db="EMBL/GenBank/DDBJ databases">
        <authorList>
            <consortium name="DOE Joint Genome Institute"/>
            <person name="Ahrendt S."/>
            <person name="Looney B.P."/>
            <person name="Miyauchi S."/>
            <person name="Morin E."/>
            <person name="Drula E."/>
            <person name="Courty P.E."/>
            <person name="Chicoki N."/>
            <person name="Fauchery L."/>
            <person name="Kohler A."/>
            <person name="Kuo A."/>
            <person name="Labutti K."/>
            <person name="Pangilinan J."/>
            <person name="Lipzen A."/>
            <person name="Riley R."/>
            <person name="Andreopoulos W."/>
            <person name="He G."/>
            <person name="Johnson J."/>
            <person name="Barry K.W."/>
            <person name="Grigoriev I.V."/>
            <person name="Nagy L."/>
            <person name="Hibbett D."/>
            <person name="Henrissat B."/>
            <person name="Matheny P.B."/>
            <person name="Labbe J."/>
            <person name="Martin F."/>
        </authorList>
    </citation>
    <scope>NUCLEOTIDE SEQUENCE</scope>
    <source>
        <strain evidence="1">FP105234-sp</strain>
    </source>
</reference>
<organism evidence="1 2">
    <name type="scientific">Auriscalpium vulgare</name>
    <dbReference type="NCBI Taxonomy" id="40419"/>
    <lineage>
        <taxon>Eukaryota</taxon>
        <taxon>Fungi</taxon>
        <taxon>Dikarya</taxon>
        <taxon>Basidiomycota</taxon>
        <taxon>Agaricomycotina</taxon>
        <taxon>Agaricomycetes</taxon>
        <taxon>Russulales</taxon>
        <taxon>Auriscalpiaceae</taxon>
        <taxon>Auriscalpium</taxon>
    </lineage>
</organism>
<proteinExistence type="predicted"/>
<comment type="caution">
    <text evidence="1">The sequence shown here is derived from an EMBL/GenBank/DDBJ whole genome shotgun (WGS) entry which is preliminary data.</text>
</comment>
<accession>A0ACB8R4K2</accession>
<dbReference type="Proteomes" id="UP000814033">
    <property type="component" value="Unassembled WGS sequence"/>
</dbReference>
<keyword evidence="2" id="KW-1185">Reference proteome</keyword>
<name>A0ACB8R4K2_9AGAM</name>
<reference evidence="1" key="2">
    <citation type="journal article" date="2022" name="New Phytol.">
        <title>Evolutionary transition to the ectomycorrhizal habit in the genomes of a hyperdiverse lineage of mushroom-forming fungi.</title>
        <authorList>
            <person name="Looney B."/>
            <person name="Miyauchi S."/>
            <person name="Morin E."/>
            <person name="Drula E."/>
            <person name="Courty P.E."/>
            <person name="Kohler A."/>
            <person name="Kuo A."/>
            <person name="LaButti K."/>
            <person name="Pangilinan J."/>
            <person name="Lipzen A."/>
            <person name="Riley R."/>
            <person name="Andreopoulos W."/>
            <person name="He G."/>
            <person name="Johnson J."/>
            <person name="Nolan M."/>
            <person name="Tritt A."/>
            <person name="Barry K.W."/>
            <person name="Grigoriev I.V."/>
            <person name="Nagy L.G."/>
            <person name="Hibbett D."/>
            <person name="Henrissat B."/>
            <person name="Matheny P.B."/>
            <person name="Labbe J."/>
            <person name="Martin F.M."/>
        </authorList>
    </citation>
    <scope>NUCLEOTIDE SEQUENCE</scope>
    <source>
        <strain evidence="1">FP105234-sp</strain>
    </source>
</reference>
<evidence type="ECO:0000313" key="1">
    <source>
        <dbReference type="EMBL" id="KAI0039034.1"/>
    </source>
</evidence>
<dbReference type="EMBL" id="MU276367">
    <property type="protein sequence ID" value="KAI0039034.1"/>
    <property type="molecule type" value="Genomic_DNA"/>
</dbReference>